<gene>
    <name evidence="2" type="ORF">SAMN02910344_01360</name>
</gene>
<dbReference type="SMART" id="SM00530">
    <property type="entry name" value="HTH_XRE"/>
    <property type="match status" value="1"/>
</dbReference>
<dbReference type="SUPFAM" id="SSF47413">
    <property type="entry name" value="lambda repressor-like DNA-binding domains"/>
    <property type="match status" value="1"/>
</dbReference>
<dbReference type="Proteomes" id="UP000243745">
    <property type="component" value="Unassembled WGS sequence"/>
</dbReference>
<evidence type="ECO:0000259" key="1">
    <source>
        <dbReference type="PROSITE" id="PS50943"/>
    </source>
</evidence>
<dbReference type="PROSITE" id="PS50943">
    <property type="entry name" value="HTH_CROC1"/>
    <property type="match status" value="1"/>
</dbReference>
<feature type="domain" description="HTH cro/C1-type" evidence="1">
    <location>
        <begin position="36"/>
        <end position="91"/>
    </location>
</feature>
<dbReference type="InterPro" id="IPR010982">
    <property type="entry name" value="Lambda_DNA-bd_dom_sf"/>
</dbReference>
<dbReference type="EMBL" id="FOXF01000023">
    <property type="protein sequence ID" value="SFP42987.1"/>
    <property type="molecule type" value="Genomic_DNA"/>
</dbReference>
<keyword evidence="3" id="KW-1185">Reference proteome</keyword>
<organism evidence="2 3">
    <name type="scientific">Ruminobacter amylophilus</name>
    <dbReference type="NCBI Taxonomy" id="867"/>
    <lineage>
        <taxon>Bacteria</taxon>
        <taxon>Pseudomonadati</taxon>
        <taxon>Pseudomonadota</taxon>
        <taxon>Gammaproteobacteria</taxon>
        <taxon>Aeromonadales</taxon>
        <taxon>Succinivibrionaceae</taxon>
        <taxon>Ruminobacter</taxon>
    </lineage>
</organism>
<protein>
    <submittedName>
        <fullName evidence="2">Helix-turn-helix</fullName>
    </submittedName>
</protein>
<dbReference type="InterPro" id="IPR001387">
    <property type="entry name" value="Cro/C1-type_HTH"/>
</dbReference>
<dbReference type="GO" id="GO:0003677">
    <property type="term" value="F:DNA binding"/>
    <property type="evidence" value="ECO:0007669"/>
    <property type="project" value="InterPro"/>
</dbReference>
<reference evidence="2 3" key="1">
    <citation type="submission" date="2016-10" db="EMBL/GenBank/DDBJ databases">
        <authorList>
            <person name="Varghese N."/>
            <person name="Submissions S."/>
        </authorList>
    </citation>
    <scope>NUCLEOTIDE SEQUENCE [LARGE SCALE GENOMIC DNA]</scope>
    <source>
        <strain evidence="2 3">DSM 1361</strain>
    </source>
</reference>
<evidence type="ECO:0000313" key="3">
    <source>
        <dbReference type="Proteomes" id="UP000243745"/>
    </source>
</evidence>
<dbReference type="AlphaFoldDB" id="A0A662ZHK5"/>
<dbReference type="OrthoDB" id="129597at2"/>
<dbReference type="RefSeq" id="WP_093142248.1">
    <property type="nucleotide sequence ID" value="NZ_FOXF01000023.1"/>
</dbReference>
<proteinExistence type="predicted"/>
<evidence type="ECO:0000313" key="2">
    <source>
        <dbReference type="EMBL" id="SFP42987.1"/>
    </source>
</evidence>
<dbReference type="Pfam" id="PF01381">
    <property type="entry name" value="HTH_3"/>
    <property type="match status" value="1"/>
</dbReference>
<name>A0A662ZHK5_9GAMM</name>
<sequence length="91" mass="10141">MNNSAIGKSWDEVRAELFTPQELKEMESRVKLMHAIADARKKKGLSQRELEKISGVSQPVIARMEKGDINAKIDTIMKIIIALGGELSVTF</sequence>
<dbReference type="CDD" id="cd00093">
    <property type="entry name" value="HTH_XRE"/>
    <property type="match status" value="1"/>
</dbReference>
<accession>A0A662ZHK5</accession>
<dbReference type="Gene3D" id="1.10.260.40">
    <property type="entry name" value="lambda repressor-like DNA-binding domains"/>
    <property type="match status" value="1"/>
</dbReference>